<proteinExistence type="predicted"/>
<organism evidence="1 2">
    <name type="scientific">Caenorhabditis tropicalis</name>
    <dbReference type="NCBI Taxonomy" id="1561998"/>
    <lineage>
        <taxon>Eukaryota</taxon>
        <taxon>Metazoa</taxon>
        <taxon>Ecdysozoa</taxon>
        <taxon>Nematoda</taxon>
        <taxon>Chromadorea</taxon>
        <taxon>Rhabditida</taxon>
        <taxon>Rhabditina</taxon>
        <taxon>Rhabditomorpha</taxon>
        <taxon>Rhabditoidea</taxon>
        <taxon>Rhabditidae</taxon>
        <taxon>Peloderinae</taxon>
        <taxon>Caenorhabditis</taxon>
    </lineage>
</organism>
<protein>
    <submittedName>
        <fullName evidence="2">MarR family transcriptional regulator</fullName>
    </submittedName>
</protein>
<evidence type="ECO:0000313" key="2">
    <source>
        <dbReference type="WBParaSite" id="Csp11.Scaffold630.g18666.t1"/>
    </source>
</evidence>
<dbReference type="WBParaSite" id="Csp11.Scaffold630.g18666.t1">
    <property type="protein sequence ID" value="Csp11.Scaffold630.g18666.t1"/>
    <property type="gene ID" value="Csp11.Scaffold630.g18666"/>
</dbReference>
<reference evidence="2" key="1">
    <citation type="submission" date="2016-11" db="UniProtKB">
        <authorList>
            <consortium name="WormBaseParasite"/>
        </authorList>
    </citation>
    <scope>IDENTIFICATION</scope>
</reference>
<keyword evidence="1" id="KW-1185">Reference proteome</keyword>
<dbReference type="Proteomes" id="UP000095282">
    <property type="component" value="Unplaced"/>
</dbReference>
<dbReference type="AlphaFoldDB" id="A0A1I7URN5"/>
<evidence type="ECO:0000313" key="1">
    <source>
        <dbReference type="Proteomes" id="UP000095282"/>
    </source>
</evidence>
<name>A0A1I7URN5_9PELO</name>
<accession>A0A1I7URN5</accession>
<sequence length="85" mass="10124">MSEKTNAVFRVLRDLEQLQERCTNSINPLPHHATPSYYEIVRRNDEIRKIIQRIHDLMTNEITDAEVAHIRASISVWEHNLRYNL</sequence>